<dbReference type="OrthoDB" id="441444at2759"/>
<evidence type="ECO:0000313" key="1">
    <source>
        <dbReference type="EMBL" id="KAB1213259.1"/>
    </source>
</evidence>
<accession>A0A6A1VK29</accession>
<protein>
    <submittedName>
        <fullName evidence="1">Uncharacterized protein</fullName>
    </submittedName>
</protein>
<dbReference type="PANTHER" id="PTHR47546">
    <property type="entry name" value="S15/NS1, RNA-BINDING PROTEIN"/>
    <property type="match status" value="1"/>
</dbReference>
<dbReference type="PANTHER" id="PTHR47546:SF3">
    <property type="entry name" value="30S RIBOSOMAL PROTEIN S15, CHLOROPLASTIC"/>
    <property type="match status" value="1"/>
</dbReference>
<keyword evidence="2" id="KW-1185">Reference proteome</keyword>
<dbReference type="AlphaFoldDB" id="A0A6A1VK29"/>
<dbReference type="EMBL" id="RXIC02000023">
    <property type="protein sequence ID" value="KAB1213259.1"/>
    <property type="molecule type" value="Genomic_DNA"/>
</dbReference>
<sequence>MFGEVLIGVPLQSAPSASPVSPLSSQHISFQELYKRNVTGKVDEKGTNTKWGLGKKLSFDTIRESLQHLRPSFGALQNERSGDPLSLSKYKSSLKLKPSMDLVPVIGGTDTLLVSVFGKEMERKKTKGETMAIRFLYNLYLARRRLIKTKLQKVQRQRITLVAL</sequence>
<name>A0A6A1VK29_9ROSI</name>
<evidence type="ECO:0000313" key="2">
    <source>
        <dbReference type="Proteomes" id="UP000516437"/>
    </source>
</evidence>
<proteinExistence type="predicted"/>
<gene>
    <name evidence="1" type="ORF">CJ030_MR5G009646</name>
</gene>
<comment type="caution">
    <text evidence="1">The sequence shown here is derived from an EMBL/GenBank/DDBJ whole genome shotgun (WGS) entry which is preliminary data.</text>
</comment>
<reference evidence="1 2" key="1">
    <citation type="journal article" date="2019" name="Plant Biotechnol. J.">
        <title>The red bayberry genome and genetic basis of sex determination.</title>
        <authorList>
            <person name="Jia H.M."/>
            <person name="Jia H.J."/>
            <person name="Cai Q.L."/>
            <person name="Wang Y."/>
            <person name="Zhao H.B."/>
            <person name="Yang W.F."/>
            <person name="Wang G.Y."/>
            <person name="Li Y.H."/>
            <person name="Zhan D.L."/>
            <person name="Shen Y.T."/>
            <person name="Niu Q.F."/>
            <person name="Chang L."/>
            <person name="Qiu J."/>
            <person name="Zhao L."/>
            <person name="Xie H.B."/>
            <person name="Fu W.Y."/>
            <person name="Jin J."/>
            <person name="Li X.W."/>
            <person name="Jiao Y."/>
            <person name="Zhou C.C."/>
            <person name="Tu T."/>
            <person name="Chai C.Y."/>
            <person name="Gao J.L."/>
            <person name="Fan L.J."/>
            <person name="van de Weg E."/>
            <person name="Wang J.Y."/>
            <person name="Gao Z.S."/>
        </authorList>
    </citation>
    <scope>NUCLEOTIDE SEQUENCE [LARGE SCALE GENOMIC DNA]</scope>
    <source>
        <tissue evidence="1">Leaves</tissue>
    </source>
</reference>
<organism evidence="1 2">
    <name type="scientific">Morella rubra</name>
    <name type="common">Chinese bayberry</name>
    <dbReference type="NCBI Taxonomy" id="262757"/>
    <lineage>
        <taxon>Eukaryota</taxon>
        <taxon>Viridiplantae</taxon>
        <taxon>Streptophyta</taxon>
        <taxon>Embryophyta</taxon>
        <taxon>Tracheophyta</taxon>
        <taxon>Spermatophyta</taxon>
        <taxon>Magnoliopsida</taxon>
        <taxon>eudicotyledons</taxon>
        <taxon>Gunneridae</taxon>
        <taxon>Pentapetalae</taxon>
        <taxon>rosids</taxon>
        <taxon>fabids</taxon>
        <taxon>Fagales</taxon>
        <taxon>Myricaceae</taxon>
        <taxon>Morella</taxon>
    </lineage>
</organism>
<dbReference type="Proteomes" id="UP000516437">
    <property type="component" value="Chromosome 5"/>
</dbReference>